<sequence>MKVLHVLDFSPPFYGGLGKHLDALGSVMRDEGHELHLAFPRERAWFEQAAKTAATVSALPQIVRPVRSGFADVIDRVGTRAEYDIVHLHFSFALPLALALKPSRRRRFRVVYHWHNPPKSLLRHRENRAHGVDAEGDRMEAARRKAGGSAIRAWLKRSVSDLAARSGDGIIRRHVAVSGEIRDLLVEHRWTRPRKIVCIPNRLPRMPNGAAGRIVERRELVVGSVANFREQKDHATLLRAFARCLQHRSDIRLLLVGDGTTRPAALALARELGIEARVDFRGYMGVPDAAYREMDVFVLSSHYEGQGIVVLEAMAHGLPVVATDLPAIRETMEGCEMEMLVPSRDPDAMSSAILKLLESPSLRADMAQMARRAAARLGSTEDWARSLIDLYTAVLGER</sequence>
<accession>A0A956M4R9</accession>
<dbReference type="EMBL" id="JAGQHR010000934">
    <property type="protein sequence ID" value="MCA9729995.1"/>
    <property type="molecule type" value="Genomic_DNA"/>
</dbReference>
<protein>
    <submittedName>
        <fullName evidence="4">Glycosyltransferase family 4 protein</fullName>
    </submittedName>
</protein>
<dbReference type="PANTHER" id="PTHR12526:SF510">
    <property type="entry name" value="D-INOSITOL 3-PHOSPHATE GLYCOSYLTRANSFERASE"/>
    <property type="match status" value="1"/>
</dbReference>
<comment type="caution">
    <text evidence="4">The sequence shown here is derived from an EMBL/GenBank/DDBJ whole genome shotgun (WGS) entry which is preliminary data.</text>
</comment>
<dbReference type="GO" id="GO:0016757">
    <property type="term" value="F:glycosyltransferase activity"/>
    <property type="evidence" value="ECO:0007669"/>
    <property type="project" value="UniProtKB-KW"/>
</dbReference>
<keyword evidence="1" id="KW-0328">Glycosyltransferase</keyword>
<keyword evidence="2" id="KW-0808">Transferase</keyword>
<dbReference type="SUPFAM" id="SSF53756">
    <property type="entry name" value="UDP-Glycosyltransferase/glycogen phosphorylase"/>
    <property type="match status" value="1"/>
</dbReference>
<feature type="domain" description="Glycosyltransferase subfamily 4-like N-terminal" evidence="3">
    <location>
        <begin position="14"/>
        <end position="201"/>
    </location>
</feature>
<reference evidence="4" key="2">
    <citation type="journal article" date="2021" name="Microbiome">
        <title>Successional dynamics and alternative stable states in a saline activated sludge microbial community over 9 years.</title>
        <authorList>
            <person name="Wang Y."/>
            <person name="Ye J."/>
            <person name="Ju F."/>
            <person name="Liu L."/>
            <person name="Boyd J.A."/>
            <person name="Deng Y."/>
            <person name="Parks D.H."/>
            <person name="Jiang X."/>
            <person name="Yin X."/>
            <person name="Woodcroft B.J."/>
            <person name="Tyson G.W."/>
            <person name="Hugenholtz P."/>
            <person name="Polz M.F."/>
            <person name="Zhang T."/>
        </authorList>
    </citation>
    <scope>NUCLEOTIDE SEQUENCE</scope>
    <source>
        <strain evidence="4">HKST-UBA01</strain>
    </source>
</reference>
<dbReference type="Pfam" id="PF13692">
    <property type="entry name" value="Glyco_trans_1_4"/>
    <property type="match status" value="1"/>
</dbReference>
<evidence type="ECO:0000256" key="2">
    <source>
        <dbReference type="ARBA" id="ARBA00022679"/>
    </source>
</evidence>
<gene>
    <name evidence="4" type="ORF">KC729_20085</name>
</gene>
<proteinExistence type="predicted"/>
<dbReference type="CDD" id="cd03801">
    <property type="entry name" value="GT4_PimA-like"/>
    <property type="match status" value="1"/>
</dbReference>
<evidence type="ECO:0000313" key="5">
    <source>
        <dbReference type="Proteomes" id="UP000697710"/>
    </source>
</evidence>
<dbReference type="InterPro" id="IPR028098">
    <property type="entry name" value="Glyco_trans_4-like_N"/>
</dbReference>
<dbReference type="PANTHER" id="PTHR12526">
    <property type="entry name" value="GLYCOSYLTRANSFERASE"/>
    <property type="match status" value="1"/>
</dbReference>
<name>A0A956M4R9_UNCEI</name>
<dbReference type="Gene3D" id="3.40.50.2000">
    <property type="entry name" value="Glycogen Phosphorylase B"/>
    <property type="match status" value="2"/>
</dbReference>
<evidence type="ECO:0000313" key="4">
    <source>
        <dbReference type="EMBL" id="MCA9729995.1"/>
    </source>
</evidence>
<dbReference type="AlphaFoldDB" id="A0A956M4R9"/>
<dbReference type="Pfam" id="PF13439">
    <property type="entry name" value="Glyco_transf_4"/>
    <property type="match status" value="1"/>
</dbReference>
<reference evidence="4" key="1">
    <citation type="submission" date="2020-04" db="EMBL/GenBank/DDBJ databases">
        <authorList>
            <person name="Zhang T."/>
        </authorList>
    </citation>
    <scope>NUCLEOTIDE SEQUENCE</scope>
    <source>
        <strain evidence="4">HKST-UBA01</strain>
    </source>
</reference>
<organism evidence="4 5">
    <name type="scientific">Eiseniibacteriota bacterium</name>
    <dbReference type="NCBI Taxonomy" id="2212470"/>
    <lineage>
        <taxon>Bacteria</taxon>
        <taxon>Candidatus Eiseniibacteriota</taxon>
    </lineage>
</organism>
<dbReference type="Proteomes" id="UP000697710">
    <property type="component" value="Unassembled WGS sequence"/>
</dbReference>
<evidence type="ECO:0000259" key="3">
    <source>
        <dbReference type="Pfam" id="PF13439"/>
    </source>
</evidence>
<evidence type="ECO:0000256" key="1">
    <source>
        <dbReference type="ARBA" id="ARBA00022676"/>
    </source>
</evidence>